<accession>A0A401TFV6</accession>
<keyword evidence="1" id="KW-0472">Membrane</keyword>
<evidence type="ECO:0000313" key="2">
    <source>
        <dbReference type="EMBL" id="GCC41505.1"/>
    </source>
</evidence>
<organism evidence="2 3">
    <name type="scientific">Chiloscyllium punctatum</name>
    <name type="common">Brownbanded bambooshark</name>
    <name type="synonym">Hemiscyllium punctatum</name>
    <dbReference type="NCBI Taxonomy" id="137246"/>
    <lineage>
        <taxon>Eukaryota</taxon>
        <taxon>Metazoa</taxon>
        <taxon>Chordata</taxon>
        <taxon>Craniata</taxon>
        <taxon>Vertebrata</taxon>
        <taxon>Chondrichthyes</taxon>
        <taxon>Elasmobranchii</taxon>
        <taxon>Galeomorphii</taxon>
        <taxon>Galeoidea</taxon>
        <taxon>Orectolobiformes</taxon>
        <taxon>Hemiscylliidae</taxon>
        <taxon>Chiloscyllium</taxon>
    </lineage>
</organism>
<keyword evidence="1" id="KW-1133">Transmembrane helix</keyword>
<protein>
    <submittedName>
        <fullName evidence="2">Uncharacterized protein</fullName>
    </submittedName>
</protein>
<keyword evidence="3" id="KW-1185">Reference proteome</keyword>
<evidence type="ECO:0000313" key="3">
    <source>
        <dbReference type="Proteomes" id="UP000287033"/>
    </source>
</evidence>
<comment type="caution">
    <text evidence="2">The sequence shown here is derived from an EMBL/GenBank/DDBJ whole genome shotgun (WGS) entry which is preliminary data.</text>
</comment>
<dbReference type="EMBL" id="BEZZ01051023">
    <property type="protein sequence ID" value="GCC41505.1"/>
    <property type="molecule type" value="Genomic_DNA"/>
</dbReference>
<keyword evidence="1" id="KW-0812">Transmembrane</keyword>
<feature type="transmembrane region" description="Helical" evidence="1">
    <location>
        <begin position="68"/>
        <end position="88"/>
    </location>
</feature>
<sequence>MESFRSMLLNVGAKDNSFSTYRRERLEDEQQAIGMETKVDGAEQEDPAEYGNSVGLVLRRSLNQKRCLLYLVLGALFLLVIGKCRFRFIEGVCVRWPFTDPTHA</sequence>
<reference evidence="2 3" key="1">
    <citation type="journal article" date="2018" name="Nat. Ecol. Evol.">
        <title>Shark genomes provide insights into elasmobranch evolution and the origin of vertebrates.</title>
        <authorList>
            <person name="Hara Y"/>
            <person name="Yamaguchi K"/>
            <person name="Onimaru K"/>
            <person name="Kadota M"/>
            <person name="Koyanagi M"/>
            <person name="Keeley SD"/>
            <person name="Tatsumi K"/>
            <person name="Tanaka K"/>
            <person name="Motone F"/>
            <person name="Kageyama Y"/>
            <person name="Nozu R"/>
            <person name="Adachi N"/>
            <person name="Nishimura O"/>
            <person name="Nakagawa R"/>
            <person name="Tanegashima C"/>
            <person name="Kiyatake I"/>
            <person name="Matsumoto R"/>
            <person name="Murakumo K"/>
            <person name="Nishida K"/>
            <person name="Terakita A"/>
            <person name="Kuratani S"/>
            <person name="Sato K"/>
            <person name="Hyodo S Kuraku.S."/>
        </authorList>
    </citation>
    <scope>NUCLEOTIDE SEQUENCE [LARGE SCALE GENOMIC DNA]</scope>
</reference>
<dbReference type="AlphaFoldDB" id="A0A401TFV6"/>
<evidence type="ECO:0000256" key="1">
    <source>
        <dbReference type="SAM" id="Phobius"/>
    </source>
</evidence>
<name>A0A401TFV6_CHIPU</name>
<proteinExistence type="predicted"/>
<gene>
    <name evidence="2" type="ORF">chiPu_0025042</name>
</gene>
<dbReference type="Proteomes" id="UP000287033">
    <property type="component" value="Unassembled WGS sequence"/>
</dbReference>